<dbReference type="Gene3D" id="3.30.750.24">
    <property type="entry name" value="STAS domain"/>
    <property type="match status" value="1"/>
</dbReference>
<organism evidence="4 5">
    <name type="scientific">Streptomyces buecherae</name>
    <dbReference type="NCBI Taxonomy" id="2763006"/>
    <lineage>
        <taxon>Bacteria</taxon>
        <taxon>Bacillati</taxon>
        <taxon>Actinomycetota</taxon>
        <taxon>Actinomycetes</taxon>
        <taxon>Kitasatosporales</taxon>
        <taxon>Streptomycetaceae</taxon>
        <taxon>Streptomyces</taxon>
    </lineage>
</organism>
<dbReference type="EMBL" id="CP054929">
    <property type="protein sequence ID" value="QKW48481.1"/>
    <property type="molecule type" value="Genomic_DNA"/>
</dbReference>
<dbReference type="InterPro" id="IPR003658">
    <property type="entry name" value="Anti-sigma_ant"/>
</dbReference>
<evidence type="ECO:0000256" key="2">
    <source>
        <dbReference type="RuleBase" id="RU003749"/>
    </source>
</evidence>
<accession>A0A7H8N2B3</accession>
<dbReference type="InterPro" id="IPR036513">
    <property type="entry name" value="STAS_dom_sf"/>
</dbReference>
<dbReference type="CDD" id="cd07043">
    <property type="entry name" value="STAS_anti-anti-sigma_factors"/>
    <property type="match status" value="1"/>
</dbReference>
<proteinExistence type="inferred from homology"/>
<dbReference type="PANTHER" id="PTHR33495:SF2">
    <property type="entry name" value="ANTI-SIGMA FACTOR ANTAGONIST TM_1081-RELATED"/>
    <property type="match status" value="1"/>
</dbReference>
<dbReference type="AlphaFoldDB" id="A0A7H8N2B3"/>
<dbReference type="PANTHER" id="PTHR33495">
    <property type="entry name" value="ANTI-SIGMA FACTOR ANTAGONIST TM_1081-RELATED-RELATED"/>
    <property type="match status" value="1"/>
</dbReference>
<dbReference type="RefSeq" id="WP_176160178.1">
    <property type="nucleotide sequence ID" value="NZ_CP054929.1"/>
</dbReference>
<dbReference type="InterPro" id="IPR002645">
    <property type="entry name" value="STAS_dom"/>
</dbReference>
<feature type="domain" description="STAS" evidence="3">
    <location>
        <begin position="20"/>
        <end position="118"/>
    </location>
</feature>
<keyword evidence="5" id="KW-1185">Reference proteome</keyword>
<dbReference type="SUPFAM" id="SSF52091">
    <property type="entry name" value="SpoIIaa-like"/>
    <property type="match status" value="1"/>
</dbReference>
<dbReference type="Proteomes" id="UP000509303">
    <property type="component" value="Chromosome"/>
</dbReference>
<dbReference type="NCBIfam" id="TIGR00377">
    <property type="entry name" value="ant_ant_sig"/>
    <property type="match status" value="1"/>
</dbReference>
<evidence type="ECO:0000313" key="5">
    <source>
        <dbReference type="Proteomes" id="UP000509303"/>
    </source>
</evidence>
<dbReference type="GO" id="GO:0043856">
    <property type="term" value="F:anti-sigma factor antagonist activity"/>
    <property type="evidence" value="ECO:0007669"/>
    <property type="project" value="InterPro"/>
</dbReference>
<evidence type="ECO:0000313" key="4">
    <source>
        <dbReference type="EMBL" id="QKW48481.1"/>
    </source>
</evidence>
<gene>
    <name evidence="4" type="ORF">HUT08_01765</name>
</gene>
<evidence type="ECO:0000259" key="3">
    <source>
        <dbReference type="PROSITE" id="PS50801"/>
    </source>
</evidence>
<name>A0A7H8N2B3_9ACTN</name>
<comment type="similarity">
    <text evidence="1 2">Belongs to the anti-sigma-factor antagonist family.</text>
</comment>
<protein>
    <recommendedName>
        <fullName evidence="2">Anti-sigma factor antagonist</fullName>
    </recommendedName>
</protein>
<dbReference type="PROSITE" id="PS50801">
    <property type="entry name" value="STAS"/>
    <property type="match status" value="1"/>
</dbReference>
<evidence type="ECO:0000256" key="1">
    <source>
        <dbReference type="ARBA" id="ARBA00009013"/>
    </source>
</evidence>
<dbReference type="Pfam" id="PF01740">
    <property type="entry name" value="STAS"/>
    <property type="match status" value="1"/>
</dbReference>
<sequence length="127" mass="14065">MSEQHELPYAIRRWTFDRFLIIELHGEIDILVAAANSDLLAGQDLDRQPDVVVDLTAVTFIDCSGLGVLCQLANRLRRRGRLLRLVVADSFTLKLLRATRLTEVFLIHDSLSAALSHSDGAAEVPAS</sequence>
<reference evidence="4 5" key="1">
    <citation type="submission" date="2020-06" db="EMBL/GenBank/DDBJ databases">
        <title>Genome mining for natural products.</title>
        <authorList>
            <person name="Zhang B."/>
            <person name="Shi J."/>
            <person name="Ge H."/>
        </authorList>
    </citation>
    <scope>NUCLEOTIDE SEQUENCE [LARGE SCALE GENOMIC DNA]</scope>
    <source>
        <strain evidence="4 5">NA00687</strain>
    </source>
</reference>